<dbReference type="Proteomes" id="UP000789366">
    <property type="component" value="Unassembled WGS sequence"/>
</dbReference>
<reference evidence="1" key="1">
    <citation type="submission" date="2021-06" db="EMBL/GenBank/DDBJ databases">
        <authorList>
            <person name="Kallberg Y."/>
            <person name="Tangrot J."/>
            <person name="Rosling A."/>
        </authorList>
    </citation>
    <scope>NUCLEOTIDE SEQUENCE</scope>
    <source>
        <strain evidence="1">28 12/20/2015</strain>
    </source>
</reference>
<protein>
    <submittedName>
        <fullName evidence="1">2007_t:CDS:1</fullName>
    </submittedName>
</protein>
<dbReference type="EMBL" id="CAJVPW010003026">
    <property type="protein sequence ID" value="CAG8517114.1"/>
    <property type="molecule type" value="Genomic_DNA"/>
</dbReference>
<comment type="caution">
    <text evidence="1">The sequence shown here is derived from an EMBL/GenBank/DDBJ whole genome shotgun (WGS) entry which is preliminary data.</text>
</comment>
<proteinExistence type="predicted"/>
<keyword evidence="2" id="KW-1185">Reference proteome</keyword>
<gene>
    <name evidence="1" type="ORF">SPELUC_LOCUS3751</name>
</gene>
<name>A0ACA9L8T3_9GLOM</name>
<organism evidence="1 2">
    <name type="scientific">Cetraspora pellucida</name>
    <dbReference type="NCBI Taxonomy" id="1433469"/>
    <lineage>
        <taxon>Eukaryota</taxon>
        <taxon>Fungi</taxon>
        <taxon>Fungi incertae sedis</taxon>
        <taxon>Mucoromycota</taxon>
        <taxon>Glomeromycotina</taxon>
        <taxon>Glomeromycetes</taxon>
        <taxon>Diversisporales</taxon>
        <taxon>Gigasporaceae</taxon>
        <taxon>Cetraspora</taxon>
    </lineage>
</organism>
<evidence type="ECO:0000313" key="2">
    <source>
        <dbReference type="Proteomes" id="UP000789366"/>
    </source>
</evidence>
<sequence>MSHKQIIDYFTGTHPNFPNIPVFNNIEDIIRLMPDTSKTTNDRAMISITVDHVARNEAHINDRDAIRMATTYFLSLLQHRENRNQRDIYKNLARNVNRYNATRNRFHQDNFRRFHQGNFYQGHLRSRTHPI</sequence>
<accession>A0ACA9L8T3</accession>
<evidence type="ECO:0000313" key="1">
    <source>
        <dbReference type="EMBL" id="CAG8517114.1"/>
    </source>
</evidence>